<dbReference type="Proteomes" id="UP000829196">
    <property type="component" value="Unassembled WGS sequence"/>
</dbReference>
<protein>
    <submittedName>
        <fullName evidence="1">Uncharacterized protein</fullName>
    </submittedName>
</protein>
<gene>
    <name evidence="1" type="ORF">KFK09_019352</name>
</gene>
<evidence type="ECO:0000313" key="1">
    <source>
        <dbReference type="EMBL" id="KAI0498466.1"/>
    </source>
</evidence>
<keyword evidence="2" id="KW-1185">Reference proteome</keyword>
<accession>A0A8T3APA2</accession>
<dbReference type="AlphaFoldDB" id="A0A8T3APA2"/>
<proteinExistence type="predicted"/>
<evidence type="ECO:0000313" key="2">
    <source>
        <dbReference type="Proteomes" id="UP000829196"/>
    </source>
</evidence>
<dbReference type="EMBL" id="JAGYWB010000014">
    <property type="protein sequence ID" value="KAI0498466.1"/>
    <property type="molecule type" value="Genomic_DNA"/>
</dbReference>
<sequence length="87" mass="9723">MLEHDDESWRASSFDDELDFTQTKDFGEGIRSRLPLSRLSLFAQLDEPVPLPLDFSLCFGSKELGPASSSLQFATYPKAEPPSPFLV</sequence>
<comment type="caution">
    <text evidence="1">The sequence shown here is derived from an EMBL/GenBank/DDBJ whole genome shotgun (WGS) entry which is preliminary data.</text>
</comment>
<reference evidence="1" key="1">
    <citation type="journal article" date="2022" name="Front. Genet.">
        <title>Chromosome-Scale Assembly of the Dendrobium nobile Genome Provides Insights Into the Molecular Mechanism of the Biosynthesis of the Medicinal Active Ingredient of Dendrobium.</title>
        <authorList>
            <person name="Xu Q."/>
            <person name="Niu S.-C."/>
            <person name="Li K.-L."/>
            <person name="Zheng P.-J."/>
            <person name="Zhang X.-J."/>
            <person name="Jia Y."/>
            <person name="Liu Y."/>
            <person name="Niu Y.-X."/>
            <person name="Yu L.-H."/>
            <person name="Chen D.-F."/>
            <person name="Zhang G.-Q."/>
        </authorList>
    </citation>
    <scope>NUCLEOTIDE SEQUENCE</scope>
    <source>
        <tissue evidence="1">Leaf</tissue>
    </source>
</reference>
<organism evidence="1 2">
    <name type="scientific">Dendrobium nobile</name>
    <name type="common">Orchid</name>
    <dbReference type="NCBI Taxonomy" id="94219"/>
    <lineage>
        <taxon>Eukaryota</taxon>
        <taxon>Viridiplantae</taxon>
        <taxon>Streptophyta</taxon>
        <taxon>Embryophyta</taxon>
        <taxon>Tracheophyta</taxon>
        <taxon>Spermatophyta</taxon>
        <taxon>Magnoliopsida</taxon>
        <taxon>Liliopsida</taxon>
        <taxon>Asparagales</taxon>
        <taxon>Orchidaceae</taxon>
        <taxon>Epidendroideae</taxon>
        <taxon>Malaxideae</taxon>
        <taxon>Dendrobiinae</taxon>
        <taxon>Dendrobium</taxon>
    </lineage>
</organism>
<name>A0A8T3APA2_DENNO</name>